<feature type="transmembrane region" description="Helical" evidence="9">
    <location>
        <begin position="290"/>
        <end position="309"/>
    </location>
</feature>
<dbReference type="OrthoDB" id="5667at2759"/>
<name>A0A9P5HN45_9HYPO</name>
<gene>
    <name evidence="10" type="ORF">G7Z17_g2421</name>
</gene>
<feature type="transmembrane region" description="Helical" evidence="9">
    <location>
        <begin position="352"/>
        <end position="376"/>
    </location>
</feature>
<evidence type="ECO:0000256" key="8">
    <source>
        <dbReference type="SAM" id="MobiDB-lite"/>
    </source>
</evidence>
<dbReference type="PANTHER" id="PTHR11360">
    <property type="entry name" value="MONOCARBOXYLATE TRANSPORTER"/>
    <property type="match status" value="1"/>
</dbReference>
<sequence>MGNAGKISPRHNDLINPKNIAQPESASGSETERDIENARDPVSGDRTEDAAELQDVGPPDGGTAAWLVVLGAWCCSFCSPGWINSMGTFQEYYQLGPLHDYSSSTIAWIPSLQLFFLFGLGPIVGRIFDIYGPRPLIIGGTILHVFGLIMASFAKTYYQFLLSQGVCSAIGVASLTSIATWFDKKRGAAMGIMATGSSVGGVIFPIMISRMIERNGYPWAMRAAAFLILGIFVLTYGMYIPIDYLPSQGYQEAHMSEDMSHYLVAILNAASLFGRLGAGYGADMIGRWNMFIIACAVSGISNLAVWIPAKTSSITIGYAIMFGFASGAFVSLVGALPLSVSPVPEIGYRMGVVFLIISIPSLTMAPIGGAILQYAADGWLDLKIFAGIMCLAGSAIILVQGRTKHILPVTRNITLQSDTILRHIILRHTILQHTILRHIIRQPREGEDTPLIVHHRQSCIIQWSDPSLVQIMECKWRIFNTKLPIKLPINQSIRQDTWLDISQGTRKAILQLTALVIIAAMRAVIMPAPLNTKATTRAQRLQLVWQPEQWWAVLPLT</sequence>
<evidence type="ECO:0000256" key="6">
    <source>
        <dbReference type="ARBA" id="ARBA00023136"/>
    </source>
</evidence>
<feature type="transmembrane region" description="Helical" evidence="9">
    <location>
        <begin position="382"/>
        <end position="401"/>
    </location>
</feature>
<feature type="compositionally biased region" description="Basic and acidic residues" evidence="8">
    <location>
        <begin position="30"/>
        <end position="49"/>
    </location>
</feature>
<dbReference type="Gene3D" id="1.20.1250.20">
    <property type="entry name" value="MFS general substrate transporter like domains"/>
    <property type="match status" value="2"/>
</dbReference>
<evidence type="ECO:0000256" key="3">
    <source>
        <dbReference type="ARBA" id="ARBA00022448"/>
    </source>
</evidence>
<feature type="transmembrane region" description="Helical" evidence="9">
    <location>
        <begin position="188"/>
        <end position="207"/>
    </location>
</feature>
<evidence type="ECO:0000256" key="7">
    <source>
        <dbReference type="ARBA" id="ARBA00023180"/>
    </source>
</evidence>
<comment type="similarity">
    <text evidence="2">Belongs to the major facilitator superfamily. Monocarboxylate porter (TC 2.A.1.13) family.</text>
</comment>
<organism evidence="10 11">
    <name type="scientific">Cylindrodendrum hubeiense</name>
    <dbReference type="NCBI Taxonomy" id="595255"/>
    <lineage>
        <taxon>Eukaryota</taxon>
        <taxon>Fungi</taxon>
        <taxon>Dikarya</taxon>
        <taxon>Ascomycota</taxon>
        <taxon>Pezizomycotina</taxon>
        <taxon>Sordariomycetes</taxon>
        <taxon>Hypocreomycetidae</taxon>
        <taxon>Hypocreales</taxon>
        <taxon>Nectriaceae</taxon>
        <taxon>Cylindrodendrum</taxon>
    </lineage>
</organism>
<accession>A0A9P5HN45</accession>
<keyword evidence="3" id="KW-0813">Transport</keyword>
<dbReference type="CDD" id="cd17352">
    <property type="entry name" value="MFS_MCT_SLC16"/>
    <property type="match status" value="1"/>
</dbReference>
<keyword evidence="6 9" id="KW-0472">Membrane</keyword>
<dbReference type="Proteomes" id="UP000722485">
    <property type="component" value="Unassembled WGS sequence"/>
</dbReference>
<evidence type="ECO:0000256" key="1">
    <source>
        <dbReference type="ARBA" id="ARBA00004141"/>
    </source>
</evidence>
<dbReference type="AlphaFoldDB" id="A0A9P5HN45"/>
<dbReference type="Pfam" id="PF07690">
    <property type="entry name" value="MFS_1"/>
    <property type="match status" value="1"/>
</dbReference>
<evidence type="ECO:0000313" key="11">
    <source>
        <dbReference type="Proteomes" id="UP000722485"/>
    </source>
</evidence>
<dbReference type="InterPro" id="IPR050327">
    <property type="entry name" value="Proton-linked_MCT"/>
</dbReference>
<dbReference type="GO" id="GO:0022857">
    <property type="term" value="F:transmembrane transporter activity"/>
    <property type="evidence" value="ECO:0007669"/>
    <property type="project" value="InterPro"/>
</dbReference>
<keyword evidence="11" id="KW-1185">Reference proteome</keyword>
<reference evidence="10" key="1">
    <citation type="submission" date="2020-03" db="EMBL/GenBank/DDBJ databases">
        <title>Draft Genome Sequence of Cylindrodendrum hubeiense.</title>
        <authorList>
            <person name="Buettner E."/>
            <person name="Kellner H."/>
        </authorList>
    </citation>
    <scope>NUCLEOTIDE SEQUENCE</scope>
    <source>
        <strain evidence="10">IHI 201604</strain>
    </source>
</reference>
<feature type="transmembrane region" description="Helical" evidence="9">
    <location>
        <begin position="508"/>
        <end position="530"/>
    </location>
</feature>
<evidence type="ECO:0000256" key="2">
    <source>
        <dbReference type="ARBA" id="ARBA00006727"/>
    </source>
</evidence>
<feature type="region of interest" description="Disordered" evidence="8">
    <location>
        <begin position="1"/>
        <end position="58"/>
    </location>
</feature>
<evidence type="ECO:0000313" key="10">
    <source>
        <dbReference type="EMBL" id="KAF7555094.1"/>
    </source>
</evidence>
<dbReference type="EMBL" id="JAANBB010000024">
    <property type="protein sequence ID" value="KAF7555094.1"/>
    <property type="molecule type" value="Genomic_DNA"/>
</dbReference>
<dbReference type="InterPro" id="IPR011701">
    <property type="entry name" value="MFS"/>
</dbReference>
<comment type="caution">
    <text evidence="10">The sequence shown here is derived from an EMBL/GenBank/DDBJ whole genome shotgun (WGS) entry which is preliminary data.</text>
</comment>
<dbReference type="InterPro" id="IPR036259">
    <property type="entry name" value="MFS_trans_sf"/>
</dbReference>
<feature type="transmembrane region" description="Helical" evidence="9">
    <location>
        <begin position="161"/>
        <end position="182"/>
    </location>
</feature>
<evidence type="ECO:0000256" key="4">
    <source>
        <dbReference type="ARBA" id="ARBA00022692"/>
    </source>
</evidence>
<evidence type="ECO:0000256" key="5">
    <source>
        <dbReference type="ARBA" id="ARBA00022989"/>
    </source>
</evidence>
<keyword evidence="7" id="KW-0325">Glycoprotein</keyword>
<dbReference type="GO" id="GO:0016020">
    <property type="term" value="C:membrane"/>
    <property type="evidence" value="ECO:0007669"/>
    <property type="project" value="UniProtKB-SubCell"/>
</dbReference>
<keyword evidence="4 9" id="KW-0812">Transmembrane</keyword>
<feature type="transmembrane region" description="Helical" evidence="9">
    <location>
        <begin position="105"/>
        <end position="124"/>
    </location>
</feature>
<feature type="transmembrane region" description="Helical" evidence="9">
    <location>
        <begin position="259"/>
        <end position="278"/>
    </location>
</feature>
<feature type="transmembrane region" description="Helical" evidence="9">
    <location>
        <begin position="219"/>
        <end position="239"/>
    </location>
</feature>
<dbReference type="PANTHER" id="PTHR11360:SF224">
    <property type="entry name" value="MAJOR FACILITATOR SUPERFAMILY (MFS) PROFILE DOMAIN-CONTAINING PROTEIN-RELATED"/>
    <property type="match status" value="1"/>
</dbReference>
<protein>
    <recommendedName>
        <fullName evidence="12">Major facilitator superfamily (MFS) profile domain-containing protein</fullName>
    </recommendedName>
</protein>
<comment type="subcellular location">
    <subcellularLocation>
        <location evidence="1">Membrane</location>
        <topology evidence="1">Multi-pass membrane protein</topology>
    </subcellularLocation>
</comment>
<evidence type="ECO:0008006" key="12">
    <source>
        <dbReference type="Google" id="ProtNLM"/>
    </source>
</evidence>
<evidence type="ECO:0000256" key="9">
    <source>
        <dbReference type="SAM" id="Phobius"/>
    </source>
</evidence>
<proteinExistence type="inferred from homology"/>
<feature type="transmembrane region" description="Helical" evidence="9">
    <location>
        <begin position="136"/>
        <end position="154"/>
    </location>
</feature>
<keyword evidence="5 9" id="KW-1133">Transmembrane helix</keyword>
<feature type="transmembrane region" description="Helical" evidence="9">
    <location>
        <begin position="315"/>
        <end position="340"/>
    </location>
</feature>
<dbReference type="SUPFAM" id="SSF103473">
    <property type="entry name" value="MFS general substrate transporter"/>
    <property type="match status" value="1"/>
</dbReference>
<feature type="transmembrane region" description="Helical" evidence="9">
    <location>
        <begin position="64"/>
        <end position="84"/>
    </location>
</feature>